<feature type="region of interest" description="Disordered" evidence="1">
    <location>
        <begin position="535"/>
        <end position="655"/>
    </location>
</feature>
<evidence type="ECO:0000313" key="2">
    <source>
        <dbReference type="EMBL" id="KIZ00115.1"/>
    </source>
</evidence>
<dbReference type="EMBL" id="KK101647">
    <property type="protein sequence ID" value="KIZ00115.1"/>
    <property type="molecule type" value="Genomic_DNA"/>
</dbReference>
<feature type="non-terminal residue" evidence="2">
    <location>
        <position position="866"/>
    </location>
</feature>
<feature type="compositionally biased region" description="Low complexity" evidence="1">
    <location>
        <begin position="553"/>
        <end position="563"/>
    </location>
</feature>
<feature type="compositionally biased region" description="Low complexity" evidence="1">
    <location>
        <begin position="752"/>
        <end position="765"/>
    </location>
</feature>
<dbReference type="Proteomes" id="UP000054498">
    <property type="component" value="Unassembled WGS sequence"/>
</dbReference>
<name>A0A0D2M9Z4_9CHLO</name>
<protein>
    <submittedName>
        <fullName evidence="2">Uncharacterized protein</fullName>
    </submittedName>
</protein>
<reference evidence="2 3" key="1">
    <citation type="journal article" date="2013" name="BMC Genomics">
        <title>Reconstruction of the lipid metabolism for the microalga Monoraphidium neglectum from its genome sequence reveals characteristics suitable for biofuel production.</title>
        <authorList>
            <person name="Bogen C."/>
            <person name="Al-Dilaimi A."/>
            <person name="Albersmeier A."/>
            <person name="Wichmann J."/>
            <person name="Grundmann M."/>
            <person name="Rupp O."/>
            <person name="Lauersen K.J."/>
            <person name="Blifernez-Klassen O."/>
            <person name="Kalinowski J."/>
            <person name="Goesmann A."/>
            <person name="Mussgnug J.H."/>
            <person name="Kruse O."/>
        </authorList>
    </citation>
    <scope>NUCLEOTIDE SEQUENCE [LARGE SCALE GENOMIC DNA]</scope>
    <source>
        <strain evidence="2 3">SAG 48.87</strain>
    </source>
</reference>
<feature type="region of interest" description="Disordered" evidence="1">
    <location>
        <begin position="693"/>
        <end position="765"/>
    </location>
</feature>
<dbReference type="AlphaFoldDB" id="A0A0D2M9Z4"/>
<feature type="compositionally biased region" description="Low complexity" evidence="1">
    <location>
        <begin position="604"/>
        <end position="614"/>
    </location>
</feature>
<feature type="compositionally biased region" description="Pro residues" evidence="1">
    <location>
        <begin position="543"/>
        <end position="552"/>
    </location>
</feature>
<feature type="region of interest" description="Disordered" evidence="1">
    <location>
        <begin position="298"/>
        <end position="338"/>
    </location>
</feature>
<feature type="region of interest" description="Disordered" evidence="1">
    <location>
        <begin position="414"/>
        <end position="433"/>
    </location>
</feature>
<sequence>MAEAQHEQLRQDRRQLLKLGCADVDVEAGEVVVYLKRLLSKAGQGSLKLAHLFTDGGVPLCQADLRLALSEDEARRVEQHAAHALQQHCAGRPGAAGPQDPRHEPLLQLCQALHAHLAQLQQLQQAEGVQDGTIRAAEEGAARRLLEVSSALRALLAAHLPPHAATPLLVVACLSSGKLVQALLHLLAHQGMADLGRQAELMSQVLGLVSILAATPDLRQLLLQPSRISNEHLSLAQVLLLGAHQARALLAAPEAPGDGGAAARRMAALVVRVHQQVQGALAAQAEAGRQACGACGAEGDADMDEAPGSPAVQQPPLGQHHAHSRQQQQQSSLDAPGGVLQSPVCAALRSAMKRPASTELDELGRSLGVAARMSPSNGGRATPDWQQGSPLAAVAAARQQHALAACEHAAATAAAAAQQQTPPPQQPRPGHPLTNVVLESARRLSQTLHVSPPVSIRAASSGAASPTAPLALSRLHGGIGAGVGTGACAGGTATPPGRPCTPSDRPSSPSAARLLCEEAPLEFVDSPSRPGTGLLGLFSLPIPTGPPGPGAPHPAGRPAGPAGLRPVAISSPGAPRGMEEEETPSPSSGAAAPWGTPTTGQQQSSPDGSTWGSPGSWGPGEDGPHGGRHGSVGAAAPALAAGSGSGGAPEGEDAAAHPLPSCVLPLPISSLSSRLAAMQAGGLVIGPSPNRGAGALPSNGSPLRRSSAAGLPAWPGVGAGVGVGEQQQQQTGADGTQQEEADCGMESEDPSAQQHAQHAQHAQQQPMVQVSVYGQDGAVALLDPGFLRPDSPMSMEVPAAAAAAAAAWAAAAPPARAAAEAAAGPSGVPAVAEAGGRSGVEAAAASVEPTALLTGGDLGLARIRMQ</sequence>
<feature type="compositionally biased region" description="Low complexity" evidence="1">
    <location>
        <begin position="724"/>
        <end position="736"/>
    </location>
</feature>
<organism evidence="2 3">
    <name type="scientific">Monoraphidium neglectum</name>
    <dbReference type="NCBI Taxonomy" id="145388"/>
    <lineage>
        <taxon>Eukaryota</taxon>
        <taxon>Viridiplantae</taxon>
        <taxon>Chlorophyta</taxon>
        <taxon>core chlorophytes</taxon>
        <taxon>Chlorophyceae</taxon>
        <taxon>CS clade</taxon>
        <taxon>Sphaeropleales</taxon>
        <taxon>Selenastraceae</taxon>
        <taxon>Monoraphidium</taxon>
    </lineage>
</organism>
<keyword evidence="3" id="KW-1185">Reference proteome</keyword>
<dbReference type="STRING" id="145388.A0A0D2M9Z4"/>
<evidence type="ECO:0000313" key="3">
    <source>
        <dbReference type="Proteomes" id="UP000054498"/>
    </source>
</evidence>
<dbReference type="RefSeq" id="XP_013899134.1">
    <property type="nucleotide sequence ID" value="XM_014043680.1"/>
</dbReference>
<proteinExistence type="predicted"/>
<feature type="compositionally biased region" description="Pro residues" evidence="1">
    <location>
        <begin position="421"/>
        <end position="430"/>
    </location>
</feature>
<feature type="compositionally biased region" description="Low complexity" evidence="1">
    <location>
        <begin position="633"/>
        <end position="642"/>
    </location>
</feature>
<gene>
    <name evidence="2" type="ORF">MNEG_7845</name>
</gene>
<dbReference type="OrthoDB" id="18915at2759"/>
<evidence type="ECO:0000256" key="1">
    <source>
        <dbReference type="SAM" id="MobiDB-lite"/>
    </source>
</evidence>
<feature type="compositionally biased region" description="Acidic residues" evidence="1">
    <location>
        <begin position="737"/>
        <end position="749"/>
    </location>
</feature>
<dbReference type="GeneID" id="25740721"/>
<dbReference type="KEGG" id="mng:MNEG_7845"/>
<accession>A0A0D2M9Z4</accession>